<keyword evidence="4" id="KW-0249">Electron transport</keyword>
<keyword evidence="5" id="KW-0408">Iron</keyword>
<evidence type="ECO:0000256" key="7">
    <source>
        <dbReference type="SAM" id="SignalP"/>
    </source>
</evidence>
<feature type="signal peptide" evidence="7">
    <location>
        <begin position="1"/>
        <end position="21"/>
    </location>
</feature>
<feature type="transmembrane region" description="Helical" evidence="6">
    <location>
        <begin position="366"/>
        <end position="389"/>
    </location>
</feature>
<sequence length="403" mass="44768">MSHPFLLLLHLFLLAACIATAHEESGEWHCDPDDEARIGAQFRPGIVTLDGHADDWADVDDGFDFPLRPALDPDEDNEYKPGKMTLKALHDGADVYFMLQVNGDYLYSKGGNIKEGSIRDIMKYSMALRDKHKCPSLALMFQVGENATYHNMGGCKESPDTCNSTNCRGHEVDIMHFSIGNSIPGRLYGGDSVNGVGQDERIGLVDMYSWNPHCRNIDGNGPSGNDSTAVNNWKGAWWHSSFSTHSGKMHQSSAEVWILKVVIFLKTSFIVRWFIEDDSPYGSAGQKGTYYFEFSRPLRTMDRFQQDAQFSIGQSSRFSAAFWYPADGKPWHGSGHYTVSCDWVPMDVIPAYSTQLKGASGSSWDAAGGFAFVLSIVAFCISIFVGYMVSKNKSVPFTPIDHL</sequence>
<gene>
    <name evidence="9" type="ORF">BUALT_Bualt15G0112300</name>
</gene>
<feature type="domain" description="Cytochrome c-552/DMSO reductase-like haem-binding" evidence="8">
    <location>
        <begin position="53"/>
        <end position="338"/>
    </location>
</feature>
<evidence type="ECO:0000256" key="5">
    <source>
        <dbReference type="ARBA" id="ARBA00023004"/>
    </source>
</evidence>
<dbReference type="Gene3D" id="2.60.40.1190">
    <property type="match status" value="1"/>
</dbReference>
<keyword evidence="6" id="KW-0812">Transmembrane</keyword>
<keyword evidence="6" id="KW-1133">Transmembrane helix</keyword>
<evidence type="ECO:0000313" key="9">
    <source>
        <dbReference type="EMBL" id="KAG8369073.1"/>
    </source>
</evidence>
<feature type="chain" id="PRO_5043350016" description="Cytochrome c-552/DMSO reductase-like haem-binding domain-containing protein" evidence="7">
    <location>
        <begin position="22"/>
        <end position="403"/>
    </location>
</feature>
<keyword evidence="7" id="KW-0732">Signal</keyword>
<accession>A0AAV6WEN2</accession>
<evidence type="ECO:0000256" key="2">
    <source>
        <dbReference type="ARBA" id="ARBA00022617"/>
    </source>
</evidence>
<organism evidence="9 10">
    <name type="scientific">Buddleja alternifolia</name>
    <dbReference type="NCBI Taxonomy" id="168488"/>
    <lineage>
        <taxon>Eukaryota</taxon>
        <taxon>Viridiplantae</taxon>
        <taxon>Streptophyta</taxon>
        <taxon>Embryophyta</taxon>
        <taxon>Tracheophyta</taxon>
        <taxon>Spermatophyta</taxon>
        <taxon>Magnoliopsida</taxon>
        <taxon>eudicotyledons</taxon>
        <taxon>Gunneridae</taxon>
        <taxon>Pentapetalae</taxon>
        <taxon>asterids</taxon>
        <taxon>lamiids</taxon>
        <taxon>Lamiales</taxon>
        <taxon>Scrophulariaceae</taxon>
        <taxon>Buddlejeae</taxon>
        <taxon>Buddleja</taxon>
    </lineage>
</organism>
<dbReference type="EMBL" id="WHWC01000015">
    <property type="protein sequence ID" value="KAG8369073.1"/>
    <property type="molecule type" value="Genomic_DNA"/>
</dbReference>
<dbReference type="Proteomes" id="UP000826271">
    <property type="component" value="Unassembled WGS sequence"/>
</dbReference>
<dbReference type="Pfam" id="PF09459">
    <property type="entry name" value="EB_dh"/>
    <property type="match status" value="1"/>
</dbReference>
<keyword evidence="1" id="KW-0813">Transport</keyword>
<evidence type="ECO:0000259" key="8">
    <source>
        <dbReference type="SMART" id="SM00887"/>
    </source>
</evidence>
<name>A0AAV6WEN2_9LAMI</name>
<dbReference type="CDD" id="cd00241">
    <property type="entry name" value="DOMON_like"/>
    <property type="match status" value="1"/>
</dbReference>
<evidence type="ECO:0000256" key="6">
    <source>
        <dbReference type="SAM" id="Phobius"/>
    </source>
</evidence>
<keyword evidence="3" id="KW-0479">Metal-binding</keyword>
<dbReference type="PANTHER" id="PTHR36044">
    <property type="entry name" value="HEME BINDING PROTEIN"/>
    <property type="match status" value="1"/>
</dbReference>
<dbReference type="SMART" id="SM00887">
    <property type="entry name" value="EB_dh"/>
    <property type="match status" value="1"/>
</dbReference>
<dbReference type="AlphaFoldDB" id="A0AAV6WEN2"/>
<keyword evidence="10" id="KW-1185">Reference proteome</keyword>
<evidence type="ECO:0000256" key="3">
    <source>
        <dbReference type="ARBA" id="ARBA00022723"/>
    </source>
</evidence>
<keyword evidence="6" id="KW-0472">Membrane</keyword>
<dbReference type="GO" id="GO:0020037">
    <property type="term" value="F:heme binding"/>
    <property type="evidence" value="ECO:0007669"/>
    <property type="project" value="InterPro"/>
</dbReference>
<dbReference type="InterPro" id="IPR019020">
    <property type="entry name" value="Cyt-c552/DMSO_Rdtase_haem-bd"/>
</dbReference>
<keyword evidence="2" id="KW-0349">Heme</keyword>
<proteinExistence type="predicted"/>
<reference evidence="9" key="1">
    <citation type="submission" date="2019-10" db="EMBL/GenBank/DDBJ databases">
        <authorList>
            <person name="Zhang R."/>
            <person name="Pan Y."/>
            <person name="Wang J."/>
            <person name="Ma R."/>
            <person name="Yu S."/>
        </authorList>
    </citation>
    <scope>NUCLEOTIDE SEQUENCE</scope>
    <source>
        <strain evidence="9">LA-IB0</strain>
        <tissue evidence="9">Leaf</tissue>
    </source>
</reference>
<comment type="caution">
    <text evidence="9">The sequence shown here is derived from an EMBL/GenBank/DDBJ whole genome shotgun (WGS) entry which is preliminary data.</text>
</comment>
<dbReference type="PANTHER" id="PTHR36044:SF1">
    <property type="entry name" value="HEME BINDING PROTEIN"/>
    <property type="match status" value="1"/>
</dbReference>
<evidence type="ECO:0000256" key="4">
    <source>
        <dbReference type="ARBA" id="ARBA00022982"/>
    </source>
</evidence>
<evidence type="ECO:0000256" key="1">
    <source>
        <dbReference type="ARBA" id="ARBA00022448"/>
    </source>
</evidence>
<evidence type="ECO:0000313" key="10">
    <source>
        <dbReference type="Proteomes" id="UP000826271"/>
    </source>
</evidence>
<dbReference type="GO" id="GO:0046872">
    <property type="term" value="F:metal ion binding"/>
    <property type="evidence" value="ECO:0007669"/>
    <property type="project" value="UniProtKB-KW"/>
</dbReference>
<protein>
    <recommendedName>
        <fullName evidence="8">Cytochrome c-552/DMSO reductase-like haem-binding domain-containing protein</fullName>
    </recommendedName>
</protein>